<dbReference type="Gene3D" id="1.10.10.10">
    <property type="entry name" value="Winged helix-like DNA-binding domain superfamily/Winged helix DNA-binding domain"/>
    <property type="match status" value="1"/>
</dbReference>
<dbReference type="PROSITE" id="PS50931">
    <property type="entry name" value="HTH_LYSR"/>
    <property type="match status" value="1"/>
</dbReference>
<protein>
    <submittedName>
        <fullName evidence="6">LysR family transcriptional regulator</fullName>
    </submittedName>
</protein>
<keyword evidence="7" id="KW-1185">Reference proteome</keyword>
<reference evidence="6" key="2">
    <citation type="submission" date="2020-09" db="EMBL/GenBank/DDBJ databases">
        <authorList>
            <person name="Sun Q."/>
            <person name="Zhou Y."/>
        </authorList>
    </citation>
    <scope>NUCLEOTIDE SEQUENCE</scope>
    <source>
        <strain evidence="6">CGMCC 1.15254</strain>
    </source>
</reference>
<dbReference type="InterPro" id="IPR000847">
    <property type="entry name" value="LysR_HTH_N"/>
</dbReference>
<reference evidence="6" key="1">
    <citation type="journal article" date="2014" name="Int. J. Syst. Evol. Microbiol.">
        <title>Complete genome sequence of Corynebacterium casei LMG S-19264T (=DSM 44701T), isolated from a smear-ripened cheese.</title>
        <authorList>
            <consortium name="US DOE Joint Genome Institute (JGI-PGF)"/>
            <person name="Walter F."/>
            <person name="Albersmeier A."/>
            <person name="Kalinowski J."/>
            <person name="Ruckert C."/>
        </authorList>
    </citation>
    <scope>NUCLEOTIDE SEQUENCE</scope>
    <source>
        <strain evidence="6">CGMCC 1.15254</strain>
    </source>
</reference>
<dbReference type="Pfam" id="PF00126">
    <property type="entry name" value="HTH_1"/>
    <property type="match status" value="1"/>
</dbReference>
<feature type="domain" description="HTH lysR-type" evidence="5">
    <location>
        <begin position="8"/>
        <end position="65"/>
    </location>
</feature>
<dbReference type="SUPFAM" id="SSF53850">
    <property type="entry name" value="Periplasmic binding protein-like II"/>
    <property type="match status" value="1"/>
</dbReference>
<accession>A0A917C8D0</accession>
<dbReference type="Gene3D" id="3.40.190.290">
    <property type="match status" value="1"/>
</dbReference>
<evidence type="ECO:0000313" key="7">
    <source>
        <dbReference type="Proteomes" id="UP000632498"/>
    </source>
</evidence>
<evidence type="ECO:0000313" key="6">
    <source>
        <dbReference type="EMBL" id="GGF72719.1"/>
    </source>
</evidence>
<evidence type="ECO:0000256" key="4">
    <source>
        <dbReference type="ARBA" id="ARBA00023163"/>
    </source>
</evidence>
<proteinExistence type="inferred from homology"/>
<evidence type="ECO:0000256" key="1">
    <source>
        <dbReference type="ARBA" id="ARBA00009437"/>
    </source>
</evidence>
<gene>
    <name evidence="6" type="ORF">GCM10011332_28350</name>
</gene>
<evidence type="ECO:0000259" key="5">
    <source>
        <dbReference type="PROSITE" id="PS50931"/>
    </source>
</evidence>
<keyword evidence="2" id="KW-0805">Transcription regulation</keyword>
<comment type="caution">
    <text evidence="6">The sequence shown here is derived from an EMBL/GenBank/DDBJ whole genome shotgun (WGS) entry which is preliminary data.</text>
</comment>
<dbReference type="InterPro" id="IPR036390">
    <property type="entry name" value="WH_DNA-bd_sf"/>
</dbReference>
<dbReference type="SUPFAM" id="SSF46785">
    <property type="entry name" value="Winged helix' DNA-binding domain"/>
    <property type="match status" value="1"/>
</dbReference>
<name>A0A917C8D0_9PROT</name>
<dbReference type="FunFam" id="1.10.10.10:FF:000001">
    <property type="entry name" value="LysR family transcriptional regulator"/>
    <property type="match status" value="1"/>
</dbReference>
<dbReference type="RefSeq" id="WP_188666443.1">
    <property type="nucleotide sequence ID" value="NZ_BMHV01000025.1"/>
</dbReference>
<dbReference type="GO" id="GO:0043565">
    <property type="term" value="F:sequence-specific DNA binding"/>
    <property type="evidence" value="ECO:0007669"/>
    <property type="project" value="TreeGrafter"/>
</dbReference>
<comment type="similarity">
    <text evidence="1">Belongs to the LysR transcriptional regulatory family.</text>
</comment>
<dbReference type="InterPro" id="IPR005119">
    <property type="entry name" value="LysR_subst-bd"/>
</dbReference>
<dbReference type="GO" id="GO:0006351">
    <property type="term" value="P:DNA-templated transcription"/>
    <property type="evidence" value="ECO:0007669"/>
    <property type="project" value="TreeGrafter"/>
</dbReference>
<dbReference type="AlphaFoldDB" id="A0A917C8D0"/>
<dbReference type="EMBL" id="BMHV01000025">
    <property type="protein sequence ID" value="GGF72719.1"/>
    <property type="molecule type" value="Genomic_DNA"/>
</dbReference>
<evidence type="ECO:0000256" key="3">
    <source>
        <dbReference type="ARBA" id="ARBA00023125"/>
    </source>
</evidence>
<dbReference type="PANTHER" id="PTHR30537">
    <property type="entry name" value="HTH-TYPE TRANSCRIPTIONAL REGULATOR"/>
    <property type="match status" value="1"/>
</dbReference>
<keyword evidence="4" id="KW-0804">Transcription</keyword>
<evidence type="ECO:0000256" key="2">
    <source>
        <dbReference type="ARBA" id="ARBA00023015"/>
    </source>
</evidence>
<dbReference type="Proteomes" id="UP000632498">
    <property type="component" value="Unassembled WGS sequence"/>
</dbReference>
<dbReference type="Pfam" id="PF03466">
    <property type="entry name" value="LysR_substrate"/>
    <property type="match status" value="1"/>
</dbReference>
<dbReference type="InterPro" id="IPR036388">
    <property type="entry name" value="WH-like_DNA-bd_sf"/>
</dbReference>
<organism evidence="6 7">
    <name type="scientific">Terasakiella brassicae</name>
    <dbReference type="NCBI Taxonomy" id="1634917"/>
    <lineage>
        <taxon>Bacteria</taxon>
        <taxon>Pseudomonadati</taxon>
        <taxon>Pseudomonadota</taxon>
        <taxon>Alphaproteobacteria</taxon>
        <taxon>Rhodospirillales</taxon>
        <taxon>Terasakiellaceae</taxon>
        <taxon>Terasakiella</taxon>
    </lineage>
</organism>
<dbReference type="PANTHER" id="PTHR30537:SF3">
    <property type="entry name" value="TRANSCRIPTIONAL REGULATORY PROTEIN"/>
    <property type="match status" value="1"/>
</dbReference>
<dbReference type="PRINTS" id="PR00039">
    <property type="entry name" value="HTHLYSR"/>
</dbReference>
<dbReference type="GO" id="GO:0003700">
    <property type="term" value="F:DNA-binding transcription factor activity"/>
    <property type="evidence" value="ECO:0007669"/>
    <property type="project" value="InterPro"/>
</dbReference>
<keyword evidence="3" id="KW-0238">DNA-binding</keyword>
<dbReference type="InterPro" id="IPR058163">
    <property type="entry name" value="LysR-type_TF_proteobact-type"/>
</dbReference>
<sequence length="296" mass="33076">MEWKSITFDWNQIRAFLVAAQEGSFTAASKALGVTQPTVGRQVTALEDHLGITLFERMGRTLELTQTGVDLLQHVQAMGEAAAQISLTASGQSQSIEGRVCLSATNVWAVYFLPDILVKIRQRYPAIQLDIVASNALSDLKRREADIAIRHARPTQPDLYAQLLYETNAHLYVSDRYLEKFDCPQSPDDLKEASLIGFDQSNRLLDYFQSIGCPVSERNFPIRSENGLVAWEMVKQGLGIGIMVQEVAARTPGIHRILPDLPGVPVPVWLVTHRELKTNRRIRAVFESVAESFRTS</sequence>